<gene>
    <name evidence="1" type="ORF">CAI16_15220</name>
</gene>
<dbReference type="RefSeq" id="WP_116279100.1">
    <property type="nucleotide sequence ID" value="NZ_NFZX01000040.1"/>
</dbReference>
<accession>A0A3E0WK26</accession>
<protein>
    <submittedName>
        <fullName evidence="1">Uncharacterized protein</fullName>
    </submittedName>
</protein>
<reference evidence="1 2" key="1">
    <citation type="submission" date="2017-05" db="EMBL/GenBank/DDBJ databases">
        <title>Virgibacillus sp. AK90 isolated from a saltern of Kakinada, India.</title>
        <authorList>
            <person name="Gupta V."/>
            <person name="Sidhu C."/>
            <person name="Korpole S."/>
            <person name="Pinnaka A.K."/>
        </authorList>
    </citation>
    <scope>NUCLEOTIDE SEQUENCE [LARGE SCALE GENOMIC DNA]</scope>
    <source>
        <strain evidence="1 2">AK90</strain>
    </source>
</reference>
<dbReference type="Proteomes" id="UP000256488">
    <property type="component" value="Unassembled WGS sequence"/>
</dbReference>
<dbReference type="EMBL" id="NFZX01000040">
    <property type="protein sequence ID" value="RFA33302.1"/>
    <property type="molecule type" value="Genomic_DNA"/>
</dbReference>
<comment type="caution">
    <text evidence="1">The sequence shown here is derived from an EMBL/GenBank/DDBJ whole genome shotgun (WGS) entry which is preliminary data.</text>
</comment>
<evidence type="ECO:0000313" key="1">
    <source>
        <dbReference type="EMBL" id="RFA33302.1"/>
    </source>
</evidence>
<dbReference type="AlphaFoldDB" id="A0A3E0WK26"/>
<sequence>MGTTKAHASTSATMDNVNVSVQSKNVYPLSSRPNNDGLVTPMGVKSTAVIKVANALRAGGDVVIDAAKHFKVIDGSTARTLKRNSKKIGNWLKKFENAGDTAAAQVREQLPVFLKENTKMSKGTAENISIAVSWAIKWADVIFL</sequence>
<name>A0A3E0WK26_9BACI</name>
<evidence type="ECO:0000313" key="2">
    <source>
        <dbReference type="Proteomes" id="UP000256488"/>
    </source>
</evidence>
<proteinExistence type="predicted"/>
<organism evidence="1 2">
    <name type="scientific">Virgibacillus dokdonensis</name>
    <dbReference type="NCBI Taxonomy" id="302167"/>
    <lineage>
        <taxon>Bacteria</taxon>
        <taxon>Bacillati</taxon>
        <taxon>Bacillota</taxon>
        <taxon>Bacilli</taxon>
        <taxon>Bacillales</taxon>
        <taxon>Bacillaceae</taxon>
        <taxon>Virgibacillus</taxon>
    </lineage>
</organism>